<dbReference type="NCBIfam" id="NF033495">
    <property type="entry name" value="phage_BC1881"/>
    <property type="match status" value="1"/>
</dbReference>
<organism evidence="1 2">
    <name type="scientific">Paenibacillus xylanexedens</name>
    <dbReference type="NCBI Taxonomy" id="528191"/>
    <lineage>
        <taxon>Bacteria</taxon>
        <taxon>Bacillati</taxon>
        <taxon>Bacillota</taxon>
        <taxon>Bacilli</taxon>
        <taxon>Bacillales</taxon>
        <taxon>Paenibacillaceae</taxon>
        <taxon>Paenibacillus</taxon>
    </lineage>
</organism>
<evidence type="ECO:0000313" key="2">
    <source>
        <dbReference type="Proteomes" id="UP000810207"/>
    </source>
</evidence>
<gene>
    <name evidence="1" type="ORF">J2Z28_003780</name>
</gene>
<reference evidence="1 2" key="1">
    <citation type="submission" date="2021-03" db="EMBL/GenBank/DDBJ databases">
        <title>Genomic Encyclopedia of Type Strains, Phase IV (KMG-IV): sequencing the most valuable type-strain genomes for metagenomic binning, comparative biology and taxonomic classification.</title>
        <authorList>
            <person name="Goeker M."/>
        </authorList>
    </citation>
    <scope>NUCLEOTIDE SEQUENCE [LARGE SCALE GENOMIC DNA]</scope>
    <source>
        <strain evidence="1 2">DSM 21292</strain>
    </source>
</reference>
<name>A0ABS4RWJ8_PAEXY</name>
<protein>
    <submittedName>
        <fullName evidence="1">Uncharacterized protein</fullName>
    </submittedName>
</protein>
<dbReference type="InterPro" id="IPR047901">
    <property type="entry name" value="BC1881-like"/>
</dbReference>
<proteinExistence type="predicted"/>
<sequence length="93" mass="10273">MKLRPDGTIEGTPQEISDYKNINMPKVKCSVPSDSNNGSSLVGYSTRELQDELSRREGINTFLVPPDERAVISWPNGSKTEIDGHALISVNRD</sequence>
<comment type="caution">
    <text evidence="1">The sequence shown here is derived from an EMBL/GenBank/DDBJ whole genome shotgun (WGS) entry which is preliminary data.</text>
</comment>
<dbReference type="EMBL" id="JAGIKV010000014">
    <property type="protein sequence ID" value="MBP2247129.1"/>
    <property type="molecule type" value="Genomic_DNA"/>
</dbReference>
<dbReference type="Proteomes" id="UP000810207">
    <property type="component" value="Unassembled WGS sequence"/>
</dbReference>
<keyword evidence="2" id="KW-1185">Reference proteome</keyword>
<dbReference type="RefSeq" id="WP_211083555.1">
    <property type="nucleotide sequence ID" value="NZ_CBCSLC010000024.1"/>
</dbReference>
<accession>A0ABS4RWJ8</accession>
<evidence type="ECO:0000313" key="1">
    <source>
        <dbReference type="EMBL" id="MBP2247129.1"/>
    </source>
</evidence>